<evidence type="ECO:0000256" key="1">
    <source>
        <dbReference type="SAM" id="MobiDB-lite"/>
    </source>
</evidence>
<evidence type="ECO:0000313" key="3">
    <source>
        <dbReference type="Proteomes" id="UP000740926"/>
    </source>
</evidence>
<keyword evidence="3" id="KW-1185">Reference proteome</keyword>
<proteinExistence type="predicted"/>
<protein>
    <submittedName>
        <fullName evidence="2">Uncharacterized protein</fullName>
    </submittedName>
</protein>
<accession>A0A9P7C0X3</accession>
<feature type="region of interest" description="Disordered" evidence="1">
    <location>
        <begin position="73"/>
        <end position="114"/>
    </location>
</feature>
<sequence length="127" mass="13681">MPRWLVEEYAARMDVVPVRLGAKGIPKQIYLGAREADTTIDYLQAFVELARNSTPIASNVFAGGRREGPACVARRSRSHPAGHDHFHSVPGKRRRQRAAGSGTHRAPAGFRADATSVGAPHRVAGCA</sequence>
<organism evidence="2 3">
    <name type="scientific">Rhizopus delemar</name>
    <dbReference type="NCBI Taxonomy" id="936053"/>
    <lineage>
        <taxon>Eukaryota</taxon>
        <taxon>Fungi</taxon>
        <taxon>Fungi incertae sedis</taxon>
        <taxon>Mucoromycota</taxon>
        <taxon>Mucoromycotina</taxon>
        <taxon>Mucoromycetes</taxon>
        <taxon>Mucorales</taxon>
        <taxon>Mucorineae</taxon>
        <taxon>Rhizopodaceae</taxon>
        <taxon>Rhizopus</taxon>
    </lineage>
</organism>
<evidence type="ECO:0000313" key="2">
    <source>
        <dbReference type="EMBL" id="KAG1530393.1"/>
    </source>
</evidence>
<gene>
    <name evidence="2" type="ORF">G6F50_017346</name>
</gene>
<name>A0A9P7C0X3_9FUNG</name>
<reference evidence="2 3" key="1">
    <citation type="journal article" date="2020" name="Microb. Genom.">
        <title>Genetic diversity of clinical and environmental Mucorales isolates obtained from an investigation of mucormycosis cases among solid organ transplant recipients.</title>
        <authorList>
            <person name="Nguyen M.H."/>
            <person name="Kaul D."/>
            <person name="Muto C."/>
            <person name="Cheng S.J."/>
            <person name="Richter R.A."/>
            <person name="Bruno V.M."/>
            <person name="Liu G."/>
            <person name="Beyhan S."/>
            <person name="Sundermann A.J."/>
            <person name="Mounaud S."/>
            <person name="Pasculle A.W."/>
            <person name="Nierman W.C."/>
            <person name="Driscoll E."/>
            <person name="Cumbie R."/>
            <person name="Clancy C.J."/>
            <person name="Dupont C.L."/>
        </authorList>
    </citation>
    <scope>NUCLEOTIDE SEQUENCE [LARGE SCALE GENOMIC DNA]</scope>
    <source>
        <strain evidence="2 3">GL24</strain>
    </source>
</reference>
<dbReference type="AlphaFoldDB" id="A0A9P7C0X3"/>
<dbReference type="EMBL" id="JAANIU010012563">
    <property type="protein sequence ID" value="KAG1530393.1"/>
    <property type="molecule type" value="Genomic_DNA"/>
</dbReference>
<dbReference type="Proteomes" id="UP000740926">
    <property type="component" value="Unassembled WGS sequence"/>
</dbReference>
<comment type="caution">
    <text evidence="2">The sequence shown here is derived from an EMBL/GenBank/DDBJ whole genome shotgun (WGS) entry which is preliminary data.</text>
</comment>